<keyword evidence="1" id="KW-0238">DNA-binding</keyword>
<dbReference type="AlphaFoldDB" id="A0AA36K900"/>
<dbReference type="GO" id="GO:0003677">
    <property type="term" value="F:DNA binding"/>
    <property type="evidence" value="ECO:0007669"/>
    <property type="project" value="UniProtKB-KW"/>
</dbReference>
<proteinExistence type="predicted"/>
<organism evidence="1 2">
    <name type="scientific">Acinetobacter nosocomialis 28F</name>
    <dbReference type="NCBI Taxonomy" id="1147131"/>
    <lineage>
        <taxon>Bacteria</taxon>
        <taxon>Pseudomonadati</taxon>
        <taxon>Pseudomonadota</taxon>
        <taxon>Gammaproteobacteria</taxon>
        <taxon>Moraxellales</taxon>
        <taxon>Moraxellaceae</taxon>
        <taxon>Acinetobacter</taxon>
        <taxon>Acinetobacter calcoaceticus/baumannii complex</taxon>
    </lineage>
</organism>
<gene>
    <name evidence="1" type="ORF">ANICBIBUN_01467</name>
</gene>
<name>A0AA36K900_ACINO</name>
<evidence type="ECO:0000313" key="1">
    <source>
        <dbReference type="EMBL" id="CDG74309.1"/>
    </source>
</evidence>
<evidence type="ECO:0000313" key="2">
    <source>
        <dbReference type="Proteomes" id="UP000019193"/>
    </source>
</evidence>
<comment type="caution">
    <text evidence="1">The sequence shown here is derived from an EMBL/GenBank/DDBJ whole genome shotgun (WGS) entry which is preliminary data.</text>
</comment>
<dbReference type="Proteomes" id="UP000019193">
    <property type="component" value="Unassembled WGS sequence"/>
</dbReference>
<accession>A0AA36K900</accession>
<sequence>MISSGPNLNPELPGTYINLLVDMVKRLNISAEQFLDGSGITLE</sequence>
<keyword evidence="2" id="KW-1185">Reference proteome</keyword>
<dbReference type="EMBL" id="CBSD020000028">
    <property type="protein sequence ID" value="CDG74309.1"/>
    <property type="molecule type" value="Genomic_DNA"/>
</dbReference>
<reference evidence="1 2" key="1">
    <citation type="submission" date="2013-06" db="EMBL/GenBank/DDBJ databases">
        <title>Comparative analysis of genomes of multi-drug Acinetobacter sp. from Colombian Hospitals.</title>
        <authorList>
            <person name="Barreto-Hernandez E."/>
            <person name="Gonzalez E.B."/>
            <person name="Cepeda L.A."/>
            <person name="Valenzuela E.M."/>
            <person name="Falquet L."/>
            <person name="Reguero M.T."/>
            <person name="Mantilla R."/>
        </authorList>
    </citation>
    <scope>NUCLEOTIDE SEQUENCE [LARGE SCALE GENOMIC DNA]</scope>
    <source>
        <strain evidence="1 2">28F</strain>
    </source>
</reference>
<protein>
    <submittedName>
        <fullName evidence="1">DNA-binding transcriptional activator</fullName>
    </submittedName>
</protein>